<organism evidence="3 4">
    <name type="scientific">Fasciola gigantica</name>
    <name type="common">Giant liver fluke</name>
    <dbReference type="NCBI Taxonomy" id="46835"/>
    <lineage>
        <taxon>Eukaryota</taxon>
        <taxon>Metazoa</taxon>
        <taxon>Spiralia</taxon>
        <taxon>Lophotrochozoa</taxon>
        <taxon>Platyhelminthes</taxon>
        <taxon>Trematoda</taxon>
        <taxon>Digenea</taxon>
        <taxon>Plagiorchiida</taxon>
        <taxon>Echinostomata</taxon>
        <taxon>Echinostomatoidea</taxon>
        <taxon>Fasciolidae</taxon>
        <taxon>Fasciola</taxon>
    </lineage>
</organism>
<protein>
    <recommendedName>
        <fullName evidence="2">Paraneoplastic antigen Ma-like C-terminal domain-containing protein</fullName>
    </recommendedName>
</protein>
<comment type="caution">
    <text evidence="3">The sequence shown here is derived from an EMBL/GenBank/DDBJ whole genome shotgun (WGS) entry which is preliminary data.</text>
</comment>
<evidence type="ECO:0000259" key="2">
    <source>
        <dbReference type="Pfam" id="PF14893"/>
    </source>
</evidence>
<sequence length="324" mass="37078">PKKYTSSEEESEQSFSVLESLGHAITKILSLLSSVVIEGPVRTRTTPSIPPPEKFCLGDNFRRWAVDAEDYIEAFPPNERRRALLSLLDGGAKEIALDTRILDEEITAATFVRLRHYLTEEPDIMTVRLQFQSRVQLPGERFSEFVRQLRNLARDAFPDLDLAAQEDKVREQITVGVRHQTLVKKFRKRPQITVQEALDIGREVEQLERIFHDQKIGLPQSISTVQSPPQRRPNWSRPPPRVWVQPYRTNPDFRPPPRGTSHGDCVYCRRFGAKARACGHNRVGESHSFPSRRWFAPAPYPPEPPSLGLEKHPEPNSEVAAQIR</sequence>
<feature type="region of interest" description="Disordered" evidence="1">
    <location>
        <begin position="281"/>
        <end position="324"/>
    </location>
</feature>
<dbReference type="Pfam" id="PF14893">
    <property type="entry name" value="PNMA"/>
    <property type="match status" value="1"/>
</dbReference>
<feature type="compositionally biased region" description="Polar residues" evidence="1">
    <location>
        <begin position="220"/>
        <end position="229"/>
    </location>
</feature>
<feature type="domain" description="Paraneoplastic antigen Ma-like C-terminal" evidence="2">
    <location>
        <begin position="59"/>
        <end position="187"/>
    </location>
</feature>
<dbReference type="Proteomes" id="UP000316759">
    <property type="component" value="Unassembled WGS sequence"/>
</dbReference>
<evidence type="ECO:0000256" key="1">
    <source>
        <dbReference type="SAM" id="MobiDB-lite"/>
    </source>
</evidence>
<proteinExistence type="predicted"/>
<dbReference type="OrthoDB" id="5968803at2759"/>
<dbReference type="InterPro" id="IPR048270">
    <property type="entry name" value="PNMA_C"/>
</dbReference>
<evidence type="ECO:0000313" key="3">
    <source>
        <dbReference type="EMBL" id="TPP61240.1"/>
    </source>
</evidence>
<keyword evidence="4" id="KW-1185">Reference proteome</keyword>
<name>A0A504YU08_FASGI</name>
<dbReference type="EMBL" id="SUNJ01008423">
    <property type="protein sequence ID" value="TPP61240.1"/>
    <property type="molecule type" value="Genomic_DNA"/>
</dbReference>
<feature type="non-terminal residue" evidence="3">
    <location>
        <position position="1"/>
    </location>
</feature>
<dbReference type="AlphaFoldDB" id="A0A504YU08"/>
<feature type="region of interest" description="Disordered" evidence="1">
    <location>
        <begin position="218"/>
        <end position="242"/>
    </location>
</feature>
<accession>A0A504YU08</accession>
<dbReference type="STRING" id="46835.A0A504YU08"/>
<evidence type="ECO:0000313" key="4">
    <source>
        <dbReference type="Proteomes" id="UP000316759"/>
    </source>
</evidence>
<reference evidence="3 4" key="1">
    <citation type="submission" date="2019-04" db="EMBL/GenBank/DDBJ databases">
        <title>Annotation for the trematode Fasciola gigantica.</title>
        <authorList>
            <person name="Choi Y.-J."/>
        </authorList>
    </citation>
    <scope>NUCLEOTIDE SEQUENCE [LARGE SCALE GENOMIC DNA]</scope>
    <source>
        <strain evidence="3">Uganda_cow_1</strain>
    </source>
</reference>
<gene>
    <name evidence="3" type="ORF">FGIG_02195</name>
</gene>